<evidence type="ECO:0000313" key="1">
    <source>
        <dbReference type="EMBL" id="MFC4653395.1"/>
    </source>
</evidence>
<dbReference type="Proteomes" id="UP001595962">
    <property type="component" value="Unassembled WGS sequence"/>
</dbReference>
<comment type="caution">
    <text evidence="1">The sequence shown here is derived from an EMBL/GenBank/DDBJ whole genome shotgun (WGS) entry which is preliminary data.</text>
</comment>
<dbReference type="RefSeq" id="WP_377330662.1">
    <property type="nucleotide sequence ID" value="NZ_JBHSGB010000001.1"/>
</dbReference>
<gene>
    <name evidence="1" type="ORF">ACFO3I_00010</name>
</gene>
<sequence>MQQFTKSHKAEVSACEHCGSKENLESAHVHGRDRNEIIDLILKDYTYNGIATVDIEKFEERFKDEHFPLERSILILCQPCHKNYDHSIPVNDKADISDWQEITGPLSEVIRSRTDYLPITLEPGDPELFKQELLVTKLAEIETTYKDGRIETKKWNAANLGISSNVFGNLRSRFEFRAGNWQDKDIVKVHVRIKRNA</sequence>
<name>A0ABV9JIY0_9GAMM</name>
<evidence type="ECO:0000313" key="2">
    <source>
        <dbReference type="Proteomes" id="UP001595962"/>
    </source>
</evidence>
<dbReference type="EMBL" id="JBHSGB010000001">
    <property type="protein sequence ID" value="MFC4653395.1"/>
    <property type="molecule type" value="Genomic_DNA"/>
</dbReference>
<evidence type="ECO:0008006" key="3">
    <source>
        <dbReference type="Google" id="ProtNLM"/>
    </source>
</evidence>
<organism evidence="1 2">
    <name type="scientific">Rheinheimera marina</name>
    <dbReference type="NCBI Taxonomy" id="1774958"/>
    <lineage>
        <taxon>Bacteria</taxon>
        <taxon>Pseudomonadati</taxon>
        <taxon>Pseudomonadota</taxon>
        <taxon>Gammaproteobacteria</taxon>
        <taxon>Chromatiales</taxon>
        <taxon>Chromatiaceae</taxon>
        <taxon>Rheinheimera</taxon>
    </lineage>
</organism>
<accession>A0ABV9JIY0</accession>
<keyword evidence="2" id="KW-1185">Reference proteome</keyword>
<protein>
    <recommendedName>
        <fullName evidence="3">HNH endonuclease</fullName>
    </recommendedName>
</protein>
<proteinExistence type="predicted"/>
<reference evidence="2" key="1">
    <citation type="journal article" date="2019" name="Int. J. Syst. Evol. Microbiol.">
        <title>The Global Catalogue of Microorganisms (GCM) 10K type strain sequencing project: providing services to taxonomists for standard genome sequencing and annotation.</title>
        <authorList>
            <consortium name="The Broad Institute Genomics Platform"/>
            <consortium name="The Broad Institute Genome Sequencing Center for Infectious Disease"/>
            <person name="Wu L."/>
            <person name="Ma J."/>
        </authorList>
    </citation>
    <scope>NUCLEOTIDE SEQUENCE [LARGE SCALE GENOMIC DNA]</scope>
    <source>
        <strain evidence="2">DT28</strain>
    </source>
</reference>